<feature type="domain" description="Cytochrome c assembly protein" evidence="2">
    <location>
        <begin position="50"/>
        <end position="272"/>
    </location>
</feature>
<feature type="transmembrane region" description="Helical" evidence="1">
    <location>
        <begin position="6"/>
        <end position="26"/>
    </location>
</feature>
<feature type="transmembrane region" description="Helical" evidence="1">
    <location>
        <begin position="73"/>
        <end position="92"/>
    </location>
</feature>
<comment type="caution">
    <text evidence="3">The sequence shown here is derived from an EMBL/GenBank/DDBJ whole genome shotgun (WGS) entry which is preliminary data.</text>
</comment>
<organism evidence="3 4">
    <name type="scientific">Methylophilus glucosoxydans</name>
    <dbReference type="NCBI Taxonomy" id="752553"/>
    <lineage>
        <taxon>Bacteria</taxon>
        <taxon>Pseudomonadati</taxon>
        <taxon>Pseudomonadota</taxon>
        <taxon>Betaproteobacteria</taxon>
        <taxon>Nitrosomonadales</taxon>
        <taxon>Methylophilaceae</taxon>
        <taxon>Methylophilus</taxon>
    </lineage>
</organism>
<feature type="transmembrane region" description="Helical" evidence="1">
    <location>
        <begin position="222"/>
        <end position="240"/>
    </location>
</feature>
<accession>A0ABW3GI10</accession>
<evidence type="ECO:0000256" key="1">
    <source>
        <dbReference type="SAM" id="Phobius"/>
    </source>
</evidence>
<dbReference type="Pfam" id="PF01578">
    <property type="entry name" value="Cytochrom_C_asm"/>
    <property type="match status" value="1"/>
</dbReference>
<dbReference type="PANTHER" id="PTHR38034">
    <property type="entry name" value="INNER MEMBRANE PROTEIN YPJD"/>
    <property type="match status" value="1"/>
</dbReference>
<evidence type="ECO:0000313" key="3">
    <source>
        <dbReference type="EMBL" id="MFD0929340.1"/>
    </source>
</evidence>
<keyword evidence="1" id="KW-0812">Transmembrane</keyword>
<dbReference type="RefSeq" id="WP_313985825.1">
    <property type="nucleotide sequence ID" value="NZ_JBHTJW010000002.1"/>
</dbReference>
<keyword evidence="4" id="KW-1185">Reference proteome</keyword>
<gene>
    <name evidence="3" type="ORF">ACFQ1T_06055</name>
</gene>
<reference evidence="4" key="1">
    <citation type="journal article" date="2019" name="Int. J. Syst. Evol. Microbiol.">
        <title>The Global Catalogue of Microorganisms (GCM) 10K type strain sequencing project: providing services to taxonomists for standard genome sequencing and annotation.</title>
        <authorList>
            <consortium name="The Broad Institute Genomics Platform"/>
            <consortium name="The Broad Institute Genome Sequencing Center for Infectious Disease"/>
            <person name="Wu L."/>
            <person name="Ma J."/>
        </authorList>
    </citation>
    <scope>NUCLEOTIDE SEQUENCE [LARGE SCALE GENOMIC DNA]</scope>
    <source>
        <strain evidence="4">CCUG 59685</strain>
    </source>
</reference>
<dbReference type="PANTHER" id="PTHR38034:SF1">
    <property type="entry name" value="INNER MEMBRANE PROTEIN YPJD"/>
    <property type="match status" value="1"/>
</dbReference>
<evidence type="ECO:0000259" key="2">
    <source>
        <dbReference type="Pfam" id="PF01578"/>
    </source>
</evidence>
<proteinExistence type="predicted"/>
<dbReference type="EMBL" id="JBHTJW010000002">
    <property type="protein sequence ID" value="MFD0929340.1"/>
    <property type="molecule type" value="Genomic_DNA"/>
</dbReference>
<feature type="transmembrane region" description="Helical" evidence="1">
    <location>
        <begin position="178"/>
        <end position="202"/>
    </location>
</feature>
<feature type="transmembrane region" description="Helical" evidence="1">
    <location>
        <begin position="252"/>
        <end position="275"/>
    </location>
</feature>
<feature type="transmembrane region" description="Helical" evidence="1">
    <location>
        <begin position="137"/>
        <end position="157"/>
    </location>
</feature>
<feature type="transmembrane region" description="Helical" evidence="1">
    <location>
        <begin position="38"/>
        <end position="61"/>
    </location>
</feature>
<dbReference type="InterPro" id="IPR052372">
    <property type="entry name" value="YpjD/HemX"/>
</dbReference>
<dbReference type="InterPro" id="IPR002541">
    <property type="entry name" value="Cyt_c_assembly"/>
</dbReference>
<name>A0ABW3GI10_9PROT</name>
<keyword evidence="1" id="KW-0472">Membrane</keyword>
<dbReference type="Proteomes" id="UP001597106">
    <property type="component" value="Unassembled WGS sequence"/>
</dbReference>
<protein>
    <submittedName>
        <fullName evidence="3">Inner membrane protein YpjD</fullName>
    </submittedName>
</protein>
<sequence>MPSMTQHLLPYLIVAFVYMAVALDYWRIAKQGKPVDENAFPFQLHGAMVALGLVMHGGLLYRDMFAIGSVNLGVYYALSAILWLTVLIYWVADLKHSLHSLQAFVLPPAALCVLMPGFAVTDYYVDTHGFTLFNLHILIAILAYSLFTFAALHACLMRMAERALHQKNSWLALQGFPPLLVLDALLFKVLHVGFVLLTITLISGMLFSEEIFGKPLQFNHKTVFSIASWMIYAWLLFGRFKYGWRGKVATRWTLVGFVLLLLAYIGSRFVLHVVLGR</sequence>
<keyword evidence="1" id="KW-1133">Transmembrane helix</keyword>
<feature type="transmembrane region" description="Helical" evidence="1">
    <location>
        <begin position="104"/>
        <end position="125"/>
    </location>
</feature>
<evidence type="ECO:0000313" key="4">
    <source>
        <dbReference type="Proteomes" id="UP001597106"/>
    </source>
</evidence>